<dbReference type="PRINTS" id="PR00118">
    <property type="entry name" value="BLACTAMASEA"/>
</dbReference>
<keyword evidence="4 6" id="KW-0378">Hydrolase</keyword>
<evidence type="ECO:0000259" key="7">
    <source>
        <dbReference type="Pfam" id="PF13354"/>
    </source>
</evidence>
<evidence type="ECO:0000256" key="4">
    <source>
        <dbReference type="ARBA" id="ARBA00022801"/>
    </source>
</evidence>
<gene>
    <name evidence="8" type="primary">bla</name>
    <name evidence="8" type="ORF">ABU614_10375</name>
</gene>
<evidence type="ECO:0000256" key="2">
    <source>
        <dbReference type="ARBA" id="ARBA00009009"/>
    </source>
</evidence>
<dbReference type="GO" id="GO:0046677">
    <property type="term" value="P:response to antibiotic"/>
    <property type="evidence" value="ECO:0007669"/>
    <property type="project" value="UniProtKB-UniRule"/>
</dbReference>
<dbReference type="PROSITE" id="PS00146">
    <property type="entry name" value="BETA_LACTAMASE_A"/>
    <property type="match status" value="1"/>
</dbReference>
<proteinExistence type="inferred from homology"/>
<dbReference type="InterPro" id="IPR023650">
    <property type="entry name" value="Beta-lactam_class-A_AS"/>
</dbReference>
<dbReference type="GO" id="GO:0008800">
    <property type="term" value="F:beta-lactamase activity"/>
    <property type="evidence" value="ECO:0007669"/>
    <property type="project" value="UniProtKB-UniRule"/>
</dbReference>
<dbReference type="InterPro" id="IPR045155">
    <property type="entry name" value="Beta-lactam_cat"/>
</dbReference>
<dbReference type="RefSeq" id="WP_363800509.1">
    <property type="nucleotide sequence ID" value="NZ_CP159925.1"/>
</dbReference>
<evidence type="ECO:0000256" key="6">
    <source>
        <dbReference type="RuleBase" id="RU361140"/>
    </source>
</evidence>
<evidence type="ECO:0000313" key="8">
    <source>
        <dbReference type="EMBL" id="XCO77162.1"/>
    </source>
</evidence>
<reference evidence="8" key="1">
    <citation type="submission" date="2024-06" db="EMBL/GenBank/DDBJ databases">
        <authorList>
            <person name="Li S."/>
        </authorList>
    </citation>
    <scope>NUCLEOTIDE SEQUENCE</scope>
    <source>
        <strain evidence="8">SR10</strain>
    </source>
</reference>
<keyword evidence="5 6" id="KW-0046">Antibiotic resistance</keyword>
<dbReference type="PANTHER" id="PTHR35333">
    <property type="entry name" value="BETA-LACTAMASE"/>
    <property type="match status" value="1"/>
</dbReference>
<evidence type="ECO:0000256" key="1">
    <source>
        <dbReference type="ARBA" id="ARBA00001526"/>
    </source>
</evidence>
<dbReference type="InterPro" id="IPR000871">
    <property type="entry name" value="Beta-lactam_class-A"/>
</dbReference>
<dbReference type="SUPFAM" id="SSF56601">
    <property type="entry name" value="beta-lactamase/transpeptidase-like"/>
    <property type="match status" value="1"/>
</dbReference>
<dbReference type="EC" id="3.5.2.6" evidence="3 6"/>
<feature type="domain" description="Beta-lactamase class A catalytic" evidence="7">
    <location>
        <begin position="55"/>
        <end position="264"/>
    </location>
</feature>
<organism evidence="8">
    <name type="scientific">Lysobacter firmicutimachus</name>
    <dbReference type="NCBI Taxonomy" id="1792846"/>
    <lineage>
        <taxon>Bacteria</taxon>
        <taxon>Pseudomonadati</taxon>
        <taxon>Pseudomonadota</taxon>
        <taxon>Gammaproteobacteria</taxon>
        <taxon>Lysobacterales</taxon>
        <taxon>Lysobacteraceae</taxon>
        <taxon>Lysobacter</taxon>
    </lineage>
</organism>
<name>A0AAU8N013_9GAMM</name>
<dbReference type="AlphaFoldDB" id="A0AAU8N013"/>
<comment type="similarity">
    <text evidence="2 6">Belongs to the class-A beta-lactamase family.</text>
</comment>
<dbReference type="Gene3D" id="3.40.710.10">
    <property type="entry name" value="DD-peptidase/beta-lactamase superfamily"/>
    <property type="match status" value="1"/>
</dbReference>
<dbReference type="InterPro" id="IPR012338">
    <property type="entry name" value="Beta-lactam/transpept-like"/>
</dbReference>
<dbReference type="EMBL" id="CP159925">
    <property type="protein sequence ID" value="XCO77162.1"/>
    <property type="molecule type" value="Genomic_DNA"/>
</dbReference>
<dbReference type="NCBIfam" id="NF033103">
    <property type="entry name" value="bla_class_A"/>
    <property type="match status" value="1"/>
</dbReference>
<accession>A0AAU8N013</accession>
<dbReference type="GO" id="GO:0030655">
    <property type="term" value="P:beta-lactam antibiotic catabolic process"/>
    <property type="evidence" value="ECO:0007669"/>
    <property type="project" value="InterPro"/>
</dbReference>
<evidence type="ECO:0000256" key="5">
    <source>
        <dbReference type="ARBA" id="ARBA00023251"/>
    </source>
</evidence>
<protein>
    <recommendedName>
        <fullName evidence="3 6">Beta-lactamase</fullName>
        <ecNumber evidence="3 6">3.5.2.6</ecNumber>
    </recommendedName>
</protein>
<evidence type="ECO:0000256" key="3">
    <source>
        <dbReference type="ARBA" id="ARBA00012865"/>
    </source>
</evidence>
<sequence length="299" mass="31650">MHRRDFLQRSSAVLLAAGFGGSSFALLARSPAKEIGAHWNAQLTRLERDSGGRLGVAALDTGDGKRLGWRGGERFPMCSTFKFLLAAAVLREVDRGKLDLQRTLPIAKSDIIAHSPTTEPLVGVGASVATLCEATMTLSDNAAANLLLPLIGGPAGLTRFLRGIGDPVTRLDRIEPELNVVGPGDERDTTSPDAMLDSLRTLVLGDALKPASRERLTAWLVANKTGDKRLRAGLPAGLKVGDKTGTANTTANDLAAIWPAAPRKPVLLTCYLTGAGKIDAAGRDQVHAEVARTLAQIWL</sequence>
<dbReference type="PANTHER" id="PTHR35333:SF3">
    <property type="entry name" value="BETA-LACTAMASE-TYPE TRANSPEPTIDASE FOLD CONTAINING PROTEIN"/>
    <property type="match status" value="1"/>
</dbReference>
<comment type="catalytic activity">
    <reaction evidence="1 6">
        <text>a beta-lactam + H2O = a substituted beta-amino acid</text>
        <dbReference type="Rhea" id="RHEA:20401"/>
        <dbReference type="ChEBI" id="CHEBI:15377"/>
        <dbReference type="ChEBI" id="CHEBI:35627"/>
        <dbReference type="ChEBI" id="CHEBI:140347"/>
        <dbReference type="EC" id="3.5.2.6"/>
    </reaction>
</comment>
<dbReference type="Pfam" id="PF13354">
    <property type="entry name" value="Beta-lactamase2"/>
    <property type="match status" value="1"/>
</dbReference>